<dbReference type="InterPro" id="IPR036388">
    <property type="entry name" value="WH-like_DNA-bd_sf"/>
</dbReference>
<dbReference type="EMBL" id="CP065315">
    <property type="protein sequence ID" value="QQR05396.1"/>
    <property type="molecule type" value="Genomic_DNA"/>
</dbReference>
<dbReference type="Proteomes" id="UP000595792">
    <property type="component" value="Chromosome"/>
</dbReference>
<dbReference type="KEGG" id="fpla:A4U99_11945"/>
<reference evidence="1" key="2">
    <citation type="submission" date="2023-01" db="EMBL/GenBank/DDBJ databases">
        <title>Human gut microbiome strain richness.</title>
        <authorList>
            <person name="Chen-Liaw A."/>
        </authorList>
    </citation>
    <scope>NUCLEOTIDE SEQUENCE</scope>
    <source>
        <strain evidence="2">1001287st1_F4_1001285I_161205</strain>
        <strain evidence="1">2225st1_A6_2225SCRN_200828</strain>
    </source>
</reference>
<dbReference type="AlphaFoldDB" id="A0AAP3V2I7"/>
<evidence type="ECO:0000313" key="2">
    <source>
        <dbReference type="EMBL" id="MDB7935416.1"/>
    </source>
</evidence>
<proteinExistence type="predicted"/>
<organism evidence="1 5">
    <name type="scientific">Flavonifractor plautii</name>
    <name type="common">Fusobacterium plautii</name>
    <dbReference type="NCBI Taxonomy" id="292800"/>
    <lineage>
        <taxon>Bacteria</taxon>
        <taxon>Bacillati</taxon>
        <taxon>Bacillota</taxon>
        <taxon>Clostridia</taxon>
        <taxon>Eubacteriales</taxon>
        <taxon>Oscillospiraceae</taxon>
        <taxon>Flavonifractor</taxon>
    </lineage>
</organism>
<dbReference type="EMBL" id="JAQLWV010000044">
    <property type="protein sequence ID" value="MDB7935416.1"/>
    <property type="molecule type" value="Genomic_DNA"/>
</dbReference>
<protein>
    <submittedName>
        <fullName evidence="1">Sigma-70 family RNA polymerase sigma factor</fullName>
    </submittedName>
</protein>
<dbReference type="Proteomes" id="UP001211006">
    <property type="component" value="Unassembled WGS sequence"/>
</dbReference>
<evidence type="ECO:0000313" key="3">
    <source>
        <dbReference type="EMBL" id="QQR05396.1"/>
    </source>
</evidence>
<dbReference type="Proteomes" id="UP001211173">
    <property type="component" value="Unassembled WGS sequence"/>
</dbReference>
<evidence type="ECO:0000313" key="4">
    <source>
        <dbReference type="Proteomes" id="UP000595792"/>
    </source>
</evidence>
<evidence type="ECO:0000313" key="5">
    <source>
        <dbReference type="Proteomes" id="UP001211006"/>
    </source>
</evidence>
<dbReference type="EMBL" id="JAQLWO010000016">
    <property type="protein sequence ID" value="MDB7907162.1"/>
    <property type="molecule type" value="Genomic_DNA"/>
</dbReference>
<evidence type="ECO:0000313" key="1">
    <source>
        <dbReference type="EMBL" id="MDB7907162.1"/>
    </source>
</evidence>
<dbReference type="InterPro" id="IPR013324">
    <property type="entry name" value="RNA_pol_sigma_r3/r4-like"/>
</dbReference>
<dbReference type="Gene3D" id="1.10.10.10">
    <property type="entry name" value="Winged helix-like DNA-binding domain superfamily/Winged helix DNA-binding domain"/>
    <property type="match status" value="1"/>
</dbReference>
<accession>A0AAP3V2I7</accession>
<reference evidence="3 4" key="1">
    <citation type="submission" date="2020-11" db="EMBL/GenBank/DDBJ databases">
        <title>Closed and high quality bacterial genomes of the OMM12 community.</title>
        <authorList>
            <person name="Marbouty M."/>
            <person name="Lamy-Besnier Q."/>
            <person name="Debarbieux L."/>
            <person name="Koszul R."/>
        </authorList>
    </citation>
    <scope>NUCLEOTIDE SEQUENCE [LARGE SCALE GENOMIC DNA]</scope>
    <source>
        <strain evidence="3 4">YL31</strain>
    </source>
</reference>
<gene>
    <name evidence="3" type="ORF">I5Q84_15765</name>
    <name evidence="1" type="ORF">PND83_14355</name>
    <name evidence="2" type="ORF">PNE06_20220</name>
</gene>
<dbReference type="SUPFAM" id="SSF88659">
    <property type="entry name" value="Sigma3 and sigma4 domains of RNA polymerase sigma factors"/>
    <property type="match status" value="1"/>
</dbReference>
<dbReference type="RefSeq" id="WP_024724467.1">
    <property type="nucleotide sequence ID" value="NZ_BAABXT010000001.1"/>
</dbReference>
<name>A0AAP3V2I7_FLAPL</name>
<sequence>MNEEQGKFLEELYHANFKRMLLELYPILKDMPSAQVAIQEAARIACQKPEEMMSSPNPAGWLRKTAGLVAKNMLREQARQKRTFLPLEVLLPESEPSEWDDSDRELVQLCLDVVSEEDFTLFRRVTLDGWTYVDAAKAAGISLWACYKRVERTQKKLRRAIEEHPERFF</sequence>